<dbReference type="InterPro" id="IPR006612">
    <property type="entry name" value="THAP_Znf"/>
</dbReference>
<keyword evidence="7" id="KW-1185">Reference proteome</keyword>
<keyword evidence="2" id="KW-0863">Zinc-finger</keyword>
<name>A0A8S3WL30_PARAO</name>
<reference evidence="6" key="1">
    <citation type="submission" date="2021-04" db="EMBL/GenBank/DDBJ databases">
        <authorList>
            <person name="Tunstrom K."/>
        </authorList>
    </citation>
    <scope>NUCLEOTIDE SEQUENCE</scope>
</reference>
<accession>A0A8S3WL30</accession>
<gene>
    <name evidence="6" type="ORF">PAPOLLO_LOCUS7580</name>
</gene>
<keyword evidence="4" id="KW-0238">DNA-binding</keyword>
<organism evidence="6 7">
    <name type="scientific">Parnassius apollo</name>
    <name type="common">Apollo butterfly</name>
    <name type="synonym">Papilio apollo</name>
    <dbReference type="NCBI Taxonomy" id="110799"/>
    <lineage>
        <taxon>Eukaryota</taxon>
        <taxon>Metazoa</taxon>
        <taxon>Ecdysozoa</taxon>
        <taxon>Arthropoda</taxon>
        <taxon>Hexapoda</taxon>
        <taxon>Insecta</taxon>
        <taxon>Pterygota</taxon>
        <taxon>Neoptera</taxon>
        <taxon>Endopterygota</taxon>
        <taxon>Lepidoptera</taxon>
        <taxon>Glossata</taxon>
        <taxon>Ditrysia</taxon>
        <taxon>Papilionoidea</taxon>
        <taxon>Papilionidae</taxon>
        <taxon>Parnassiinae</taxon>
        <taxon>Parnassini</taxon>
        <taxon>Parnassius</taxon>
        <taxon>Parnassius</taxon>
    </lineage>
</organism>
<dbReference type="OrthoDB" id="8123506at2759"/>
<dbReference type="Proteomes" id="UP000691718">
    <property type="component" value="Unassembled WGS sequence"/>
</dbReference>
<evidence type="ECO:0000256" key="1">
    <source>
        <dbReference type="ARBA" id="ARBA00022723"/>
    </source>
</evidence>
<evidence type="ECO:0000313" key="7">
    <source>
        <dbReference type="Proteomes" id="UP000691718"/>
    </source>
</evidence>
<evidence type="ECO:0000259" key="5">
    <source>
        <dbReference type="Pfam" id="PF05485"/>
    </source>
</evidence>
<keyword evidence="3" id="KW-0862">Zinc</keyword>
<comment type="caution">
    <text evidence="6">The sequence shown here is derived from an EMBL/GenBank/DDBJ whole genome shotgun (WGS) entry which is preliminary data.</text>
</comment>
<dbReference type="GO" id="GO:0003677">
    <property type="term" value="F:DNA binding"/>
    <property type="evidence" value="ECO:0007669"/>
    <property type="project" value="UniProtKB-KW"/>
</dbReference>
<evidence type="ECO:0000313" key="6">
    <source>
        <dbReference type="EMBL" id="CAG4966276.1"/>
    </source>
</evidence>
<protein>
    <submittedName>
        <fullName evidence="6">(apollo) hypothetical protein</fullName>
    </submittedName>
</protein>
<dbReference type="Pfam" id="PF05485">
    <property type="entry name" value="THAP"/>
    <property type="match status" value="1"/>
</dbReference>
<keyword evidence="1" id="KW-0479">Metal-binding</keyword>
<feature type="domain" description="THAP-type" evidence="5">
    <location>
        <begin position="10"/>
        <end position="87"/>
    </location>
</feature>
<evidence type="ECO:0000256" key="2">
    <source>
        <dbReference type="ARBA" id="ARBA00022771"/>
    </source>
</evidence>
<evidence type="ECO:0000256" key="3">
    <source>
        <dbReference type="ARBA" id="ARBA00022833"/>
    </source>
</evidence>
<sequence>MSNFKSYRACFVPLCSNNNSQKYVFNVPRDPKRRSQCFQRAYRRNPTTLKYFCCEDHFDFKEDVENYFYYTLRGGRAKIKVDIVPHKFNYQPNRKR</sequence>
<dbReference type="EMBL" id="CAJQZP010000527">
    <property type="protein sequence ID" value="CAG4966276.1"/>
    <property type="molecule type" value="Genomic_DNA"/>
</dbReference>
<dbReference type="GO" id="GO:0008270">
    <property type="term" value="F:zinc ion binding"/>
    <property type="evidence" value="ECO:0007669"/>
    <property type="project" value="UniProtKB-KW"/>
</dbReference>
<dbReference type="AlphaFoldDB" id="A0A8S3WL30"/>
<evidence type="ECO:0000256" key="4">
    <source>
        <dbReference type="ARBA" id="ARBA00023125"/>
    </source>
</evidence>
<proteinExistence type="predicted"/>